<evidence type="ECO:0000313" key="3">
    <source>
        <dbReference type="Proteomes" id="UP001576774"/>
    </source>
</evidence>
<gene>
    <name evidence="2" type="ORF">ACE1CC_22130</name>
</gene>
<keyword evidence="3" id="KW-1185">Reference proteome</keyword>
<name>A0ABV4X9T8_9CYAN</name>
<reference evidence="2 3" key="1">
    <citation type="submission" date="2024-09" db="EMBL/GenBank/DDBJ databases">
        <title>Floridaenema gen nov. (Aerosakkonemataceae, Aerosakkonematales ord. nov., Cyanobacteria) from benthic tropical and subtropical fresh waters, with the description of four new species.</title>
        <authorList>
            <person name="Moretto J.A."/>
            <person name="Berthold D.E."/>
            <person name="Lefler F.W."/>
            <person name="Huang I.-S."/>
            <person name="Laughinghouse H. IV."/>
        </authorList>
    </citation>
    <scope>NUCLEOTIDE SEQUENCE [LARGE SCALE GENOMIC DNA]</scope>
    <source>
        <strain evidence="2 3">BLCC-F46</strain>
    </source>
</reference>
<organism evidence="2 3">
    <name type="scientific">Floridaenema aerugineum BLCC-F46</name>
    <dbReference type="NCBI Taxonomy" id="3153654"/>
    <lineage>
        <taxon>Bacteria</taxon>
        <taxon>Bacillati</taxon>
        <taxon>Cyanobacteriota</taxon>
        <taxon>Cyanophyceae</taxon>
        <taxon>Oscillatoriophycideae</taxon>
        <taxon>Aerosakkonematales</taxon>
        <taxon>Aerosakkonemataceae</taxon>
        <taxon>Floridanema</taxon>
        <taxon>Floridanema aerugineum</taxon>
    </lineage>
</organism>
<dbReference type="InterPro" id="IPR000305">
    <property type="entry name" value="GIY-YIG_endonuc"/>
</dbReference>
<evidence type="ECO:0000313" key="2">
    <source>
        <dbReference type="EMBL" id="MFB2879564.1"/>
    </source>
</evidence>
<feature type="domain" description="GIY-YIG" evidence="1">
    <location>
        <begin position="35"/>
        <end position="115"/>
    </location>
</feature>
<dbReference type="PROSITE" id="PS50164">
    <property type="entry name" value="GIY_YIG"/>
    <property type="match status" value="1"/>
</dbReference>
<sequence>MNEIEEQAERLLQTLLSVPFESCALITREFRDLPLSPGLYAVKHREHGLLYIGKAKKLRERFRGGHKACTWSWLDDYDHRDIAIAFVPLSMVDVLKLGDELESILIHATQPPYNARYPSRDERS</sequence>
<dbReference type="Pfam" id="PF01541">
    <property type="entry name" value="GIY-YIG"/>
    <property type="match status" value="1"/>
</dbReference>
<proteinExistence type="predicted"/>
<dbReference type="RefSeq" id="WP_413272600.1">
    <property type="nucleotide sequence ID" value="NZ_JBHFNQ010000169.1"/>
</dbReference>
<comment type="caution">
    <text evidence="2">The sequence shown here is derived from an EMBL/GenBank/DDBJ whole genome shotgun (WGS) entry which is preliminary data.</text>
</comment>
<dbReference type="Proteomes" id="UP001576774">
    <property type="component" value="Unassembled WGS sequence"/>
</dbReference>
<protein>
    <submittedName>
        <fullName evidence="2">GIY-YIG nuclease family protein</fullName>
    </submittedName>
</protein>
<evidence type="ECO:0000259" key="1">
    <source>
        <dbReference type="PROSITE" id="PS50164"/>
    </source>
</evidence>
<dbReference type="SUPFAM" id="SSF82771">
    <property type="entry name" value="GIY-YIG endonuclease"/>
    <property type="match status" value="1"/>
</dbReference>
<accession>A0ABV4X9T8</accession>
<dbReference type="EMBL" id="JBHFNQ010000169">
    <property type="protein sequence ID" value="MFB2879564.1"/>
    <property type="molecule type" value="Genomic_DNA"/>
</dbReference>
<dbReference type="InterPro" id="IPR035901">
    <property type="entry name" value="GIY-YIG_endonuc_sf"/>
</dbReference>
<dbReference type="Gene3D" id="3.40.1440.10">
    <property type="entry name" value="GIY-YIG endonuclease"/>
    <property type="match status" value="1"/>
</dbReference>